<dbReference type="RefSeq" id="WP_123102731.1">
    <property type="nucleotide sequence ID" value="NZ_CP127527.1"/>
</dbReference>
<accession>A0A3M8RCT3</accession>
<reference evidence="1" key="1">
    <citation type="submission" date="2018-10" db="EMBL/GenBank/DDBJ databases">
        <title>Acidithiobacillus sulfuriphilus sp. nov.: an extremely acidophilic sulfur-oxidizing chemolithotroph isolated from a neutral pH environment.</title>
        <authorList>
            <person name="Falagan C."/>
            <person name="Moya-Beltran A."/>
            <person name="Quatrini R."/>
            <person name="Johnson D.B."/>
        </authorList>
    </citation>
    <scope>NUCLEOTIDE SEQUENCE [LARGE SCALE GENOMIC DNA]</scope>
    <source>
        <strain evidence="1">CJ-2</strain>
    </source>
</reference>
<name>A0A3M8RCT3_9PROT</name>
<dbReference type="EMBL" id="RIZI01000141">
    <property type="protein sequence ID" value="RNF66379.1"/>
    <property type="molecule type" value="Genomic_DNA"/>
</dbReference>
<dbReference type="AlphaFoldDB" id="A0A3M8RCT3"/>
<organism evidence="1">
    <name type="scientific">Acidithiobacillus sulfuriphilus</name>
    <dbReference type="NCBI Taxonomy" id="1867749"/>
    <lineage>
        <taxon>Bacteria</taxon>
        <taxon>Pseudomonadati</taxon>
        <taxon>Pseudomonadota</taxon>
        <taxon>Acidithiobacillia</taxon>
        <taxon>Acidithiobacillales</taxon>
        <taxon>Acidithiobacillaceae</taxon>
        <taxon>Acidithiobacillus</taxon>
    </lineage>
</organism>
<sequence length="107" mass="11213">MELQDFVSQALGDIVNGVKKAQELTGPGIICPDGLETDDALKAGISTISAVEFQVSVRTDERTGSEAKLSVVAAIVGGHMKGESASNSGHVATLSFRVPVRFPRSKE</sequence>
<evidence type="ECO:0000313" key="1">
    <source>
        <dbReference type="EMBL" id="RNF66379.1"/>
    </source>
</evidence>
<dbReference type="OrthoDB" id="7865574at2"/>
<proteinExistence type="predicted"/>
<comment type="caution">
    <text evidence="1">The sequence shown here is derived from an EMBL/GenBank/DDBJ whole genome shotgun (WGS) entry which is preliminary data.</text>
</comment>
<protein>
    <submittedName>
        <fullName evidence="1">Uncharacterized protein</fullName>
    </submittedName>
</protein>
<gene>
    <name evidence="1" type="ORF">EC580_04855</name>
</gene>